<dbReference type="InterPro" id="IPR036390">
    <property type="entry name" value="WH_DNA-bd_sf"/>
</dbReference>
<dbReference type="EMBL" id="FNAV01000005">
    <property type="protein sequence ID" value="SDE56829.1"/>
    <property type="molecule type" value="Genomic_DNA"/>
</dbReference>
<dbReference type="SUPFAM" id="SSF64288">
    <property type="entry name" value="Chorismate lyase-like"/>
    <property type="match status" value="1"/>
</dbReference>
<proteinExistence type="predicted"/>
<dbReference type="SMART" id="SM00866">
    <property type="entry name" value="UTRA"/>
    <property type="match status" value="1"/>
</dbReference>
<sequence length="245" mass="26742">MTSARPQATHHARILEDLRRRILDGRWAPGHQLDKEIDLAEAHGVSRMTMNKVLTQLAQEGYLVRRRRGGTFVAQPRAQSAVMEINDIGAEVAALGLTHDWTLLRREITRLGAAERALLDMPADAGTGDVLFLQGLHSAQGAPFCLETRAINLAAVPAARDMAFDATPPGTWLTQTKPWTAARNTLRAIGVEGAEARHLGLPVGAACLLILRKTRSEPDWVTCVRLVYPGEAHQLVAEFEPGRAS</sequence>
<keyword evidence="6" id="KW-1185">Reference proteome</keyword>
<dbReference type="PROSITE" id="PS50949">
    <property type="entry name" value="HTH_GNTR"/>
    <property type="match status" value="1"/>
</dbReference>
<dbReference type="InterPro" id="IPR000524">
    <property type="entry name" value="Tscrpt_reg_HTH_GntR"/>
</dbReference>
<dbReference type="STRING" id="282683.SAMN04488105_10527"/>
<gene>
    <name evidence="5" type="ORF">SAMN04488105_10527</name>
</gene>
<reference evidence="6" key="1">
    <citation type="submission" date="2016-10" db="EMBL/GenBank/DDBJ databases">
        <authorList>
            <person name="Varghese N."/>
            <person name="Submissions S."/>
        </authorList>
    </citation>
    <scope>NUCLEOTIDE SEQUENCE [LARGE SCALE GENOMIC DNA]</scope>
    <source>
        <strain evidence="6">DSM 10146</strain>
    </source>
</reference>
<dbReference type="InterPro" id="IPR050679">
    <property type="entry name" value="Bact_HTH_transcr_reg"/>
</dbReference>
<evidence type="ECO:0000256" key="2">
    <source>
        <dbReference type="ARBA" id="ARBA00023125"/>
    </source>
</evidence>
<dbReference type="SUPFAM" id="SSF46785">
    <property type="entry name" value="Winged helix' DNA-binding domain"/>
    <property type="match status" value="1"/>
</dbReference>
<dbReference type="Pfam" id="PF00392">
    <property type="entry name" value="GntR"/>
    <property type="match status" value="1"/>
</dbReference>
<dbReference type="PRINTS" id="PR00035">
    <property type="entry name" value="HTHGNTR"/>
</dbReference>
<evidence type="ECO:0000313" key="5">
    <source>
        <dbReference type="EMBL" id="SDE56829.1"/>
    </source>
</evidence>
<evidence type="ECO:0000256" key="3">
    <source>
        <dbReference type="ARBA" id="ARBA00023163"/>
    </source>
</evidence>
<protein>
    <submittedName>
        <fullName evidence="5">GntR family transcriptional regulator, histidine utilization repressor</fullName>
    </submittedName>
</protein>
<dbReference type="RefSeq" id="WP_165617054.1">
    <property type="nucleotide sequence ID" value="NZ_FNAV01000005.1"/>
</dbReference>
<keyword evidence="2" id="KW-0238">DNA-binding</keyword>
<keyword evidence="3" id="KW-0804">Transcription</keyword>
<dbReference type="PANTHER" id="PTHR44846">
    <property type="entry name" value="MANNOSYL-D-GLYCERATE TRANSPORT/METABOLISM SYSTEM REPRESSOR MNGR-RELATED"/>
    <property type="match status" value="1"/>
</dbReference>
<dbReference type="CDD" id="cd07377">
    <property type="entry name" value="WHTH_GntR"/>
    <property type="match status" value="1"/>
</dbReference>
<dbReference type="Gene3D" id="3.40.1410.10">
    <property type="entry name" value="Chorismate lyase-like"/>
    <property type="match status" value="1"/>
</dbReference>
<dbReference type="Pfam" id="PF07702">
    <property type="entry name" value="UTRA"/>
    <property type="match status" value="1"/>
</dbReference>
<organism evidence="5 6">
    <name type="scientific">Salipiger thiooxidans</name>
    <dbReference type="NCBI Taxonomy" id="282683"/>
    <lineage>
        <taxon>Bacteria</taxon>
        <taxon>Pseudomonadati</taxon>
        <taxon>Pseudomonadota</taxon>
        <taxon>Alphaproteobacteria</taxon>
        <taxon>Rhodobacterales</taxon>
        <taxon>Roseobacteraceae</taxon>
        <taxon>Salipiger</taxon>
    </lineage>
</organism>
<name>A0A1G7DZD1_9RHOB</name>
<dbReference type="PANTHER" id="PTHR44846:SF16">
    <property type="entry name" value="TRANSCRIPTIONAL REGULATOR PHNF-RELATED"/>
    <property type="match status" value="1"/>
</dbReference>
<evidence type="ECO:0000313" key="6">
    <source>
        <dbReference type="Proteomes" id="UP000198994"/>
    </source>
</evidence>
<dbReference type="InterPro" id="IPR028978">
    <property type="entry name" value="Chorismate_lyase_/UTRA_dom_sf"/>
</dbReference>
<accession>A0A1G7DZD1</accession>
<feature type="domain" description="HTH gntR-type" evidence="4">
    <location>
        <begin position="8"/>
        <end position="76"/>
    </location>
</feature>
<dbReference type="SMART" id="SM00345">
    <property type="entry name" value="HTH_GNTR"/>
    <property type="match status" value="1"/>
</dbReference>
<dbReference type="Proteomes" id="UP000198994">
    <property type="component" value="Unassembled WGS sequence"/>
</dbReference>
<dbReference type="Gene3D" id="1.10.10.10">
    <property type="entry name" value="Winged helix-like DNA-binding domain superfamily/Winged helix DNA-binding domain"/>
    <property type="match status" value="1"/>
</dbReference>
<dbReference type="InterPro" id="IPR036388">
    <property type="entry name" value="WH-like_DNA-bd_sf"/>
</dbReference>
<evidence type="ECO:0000259" key="4">
    <source>
        <dbReference type="PROSITE" id="PS50949"/>
    </source>
</evidence>
<dbReference type="AlphaFoldDB" id="A0A1G7DZD1"/>
<evidence type="ECO:0000256" key="1">
    <source>
        <dbReference type="ARBA" id="ARBA00023015"/>
    </source>
</evidence>
<dbReference type="GO" id="GO:0003700">
    <property type="term" value="F:DNA-binding transcription factor activity"/>
    <property type="evidence" value="ECO:0007669"/>
    <property type="project" value="InterPro"/>
</dbReference>
<dbReference type="InterPro" id="IPR011663">
    <property type="entry name" value="UTRA"/>
</dbReference>
<dbReference type="GO" id="GO:0003677">
    <property type="term" value="F:DNA binding"/>
    <property type="evidence" value="ECO:0007669"/>
    <property type="project" value="UniProtKB-KW"/>
</dbReference>
<keyword evidence="1" id="KW-0805">Transcription regulation</keyword>